<dbReference type="EMBL" id="EQ980646">
    <property type="protein sequence ID" value="EEF25046.1"/>
    <property type="molecule type" value="Genomic_DNA"/>
</dbReference>
<gene>
    <name evidence="2" type="ORF">RCOM_1888070</name>
</gene>
<protein>
    <submittedName>
        <fullName evidence="2">Uncharacterized protein</fullName>
    </submittedName>
</protein>
<reference evidence="3" key="1">
    <citation type="journal article" date="2010" name="Nat. Biotechnol.">
        <title>Draft genome sequence of the oilseed species Ricinus communis.</title>
        <authorList>
            <person name="Chan A.P."/>
            <person name="Crabtree J."/>
            <person name="Zhao Q."/>
            <person name="Lorenzi H."/>
            <person name="Orvis J."/>
            <person name="Puiu D."/>
            <person name="Melake-Berhan A."/>
            <person name="Jones K.M."/>
            <person name="Redman J."/>
            <person name="Chen G."/>
            <person name="Cahoon E.B."/>
            <person name="Gedil M."/>
            <person name="Stanke M."/>
            <person name="Haas B.J."/>
            <person name="Wortman J.R."/>
            <person name="Fraser-Liggett C.M."/>
            <person name="Ravel J."/>
            <person name="Rabinowicz P.D."/>
        </authorList>
    </citation>
    <scope>NUCLEOTIDE SEQUENCE [LARGE SCALE GENOMIC DNA]</scope>
    <source>
        <strain evidence="3">cv. Hale</strain>
    </source>
</reference>
<feature type="transmembrane region" description="Helical" evidence="1">
    <location>
        <begin position="6"/>
        <end position="23"/>
    </location>
</feature>
<accession>B9TGG9</accession>
<keyword evidence="1" id="KW-0472">Membrane</keyword>
<name>B9TGG9_RICCO</name>
<proteinExistence type="predicted"/>
<sequence length="164" mass="17441">MEAVEIFSYVAGILGLILAAAKIDALSQARRAKSNAKGAAAPIVPAQAPSAADGPVSAPRPLNIEGAERVKLKHPAFLKGFGIRPEFVTDVARYATSGTIDTFPVAVRTALHRLFTEGALKGTEVVGILFRNEPLPEGQAIYFAMVYPPRQDPYVAGFVDRASH</sequence>
<organism evidence="2 3">
    <name type="scientific">Ricinus communis</name>
    <name type="common">Castor bean</name>
    <dbReference type="NCBI Taxonomy" id="3988"/>
    <lineage>
        <taxon>Eukaryota</taxon>
        <taxon>Viridiplantae</taxon>
        <taxon>Streptophyta</taxon>
        <taxon>Embryophyta</taxon>
        <taxon>Tracheophyta</taxon>
        <taxon>Spermatophyta</taxon>
        <taxon>Magnoliopsida</taxon>
        <taxon>eudicotyledons</taxon>
        <taxon>Gunneridae</taxon>
        <taxon>Pentapetalae</taxon>
        <taxon>rosids</taxon>
        <taxon>fabids</taxon>
        <taxon>Malpighiales</taxon>
        <taxon>Euphorbiaceae</taxon>
        <taxon>Acalyphoideae</taxon>
        <taxon>Acalypheae</taxon>
        <taxon>Ricinus</taxon>
    </lineage>
</organism>
<keyword evidence="1" id="KW-0812">Transmembrane</keyword>
<keyword evidence="1" id="KW-1133">Transmembrane helix</keyword>
<evidence type="ECO:0000256" key="1">
    <source>
        <dbReference type="SAM" id="Phobius"/>
    </source>
</evidence>
<dbReference type="AlphaFoldDB" id="B9TGG9"/>
<dbReference type="Proteomes" id="UP000008311">
    <property type="component" value="Unassembled WGS sequence"/>
</dbReference>
<dbReference type="InParanoid" id="B9TGG9"/>
<keyword evidence="3" id="KW-1185">Reference proteome</keyword>
<evidence type="ECO:0000313" key="3">
    <source>
        <dbReference type="Proteomes" id="UP000008311"/>
    </source>
</evidence>
<evidence type="ECO:0000313" key="2">
    <source>
        <dbReference type="EMBL" id="EEF25046.1"/>
    </source>
</evidence>